<name>A0A179HGG2_PURLI</name>
<accession>A0A179HGG2</accession>
<feature type="compositionally biased region" description="Basic and acidic residues" evidence="1">
    <location>
        <begin position="68"/>
        <end position="87"/>
    </location>
</feature>
<evidence type="ECO:0000313" key="3">
    <source>
        <dbReference type="Proteomes" id="UP000078340"/>
    </source>
</evidence>
<feature type="region of interest" description="Disordered" evidence="1">
    <location>
        <begin position="1"/>
        <end position="133"/>
    </location>
</feature>
<sequence length="133" mass="13508">MRVLANVVAPPPPPPPPPRGARPSARPGQAQPHLTSPSVSPPSAGGDRAVVAPGCKQYPPRDGAGARTGKDTSERGRSVRVRSDRSGKTAKAAAGQPAQARSTRRGGGGRGRQDGLNASQETWLAGKDGEPPG</sequence>
<feature type="compositionally biased region" description="Low complexity" evidence="1">
    <location>
        <begin position="89"/>
        <end position="100"/>
    </location>
</feature>
<proteinExistence type="predicted"/>
<feature type="compositionally biased region" description="Pro residues" evidence="1">
    <location>
        <begin position="9"/>
        <end position="20"/>
    </location>
</feature>
<comment type="caution">
    <text evidence="2">The sequence shown here is derived from an EMBL/GenBank/DDBJ whole genome shotgun (WGS) entry which is preliminary data.</text>
</comment>
<evidence type="ECO:0000256" key="1">
    <source>
        <dbReference type="SAM" id="MobiDB-lite"/>
    </source>
</evidence>
<dbReference type="Proteomes" id="UP000078340">
    <property type="component" value="Unassembled WGS sequence"/>
</dbReference>
<dbReference type="AlphaFoldDB" id="A0A179HGG2"/>
<dbReference type="EMBL" id="LSBI01000005">
    <property type="protein sequence ID" value="OAQ89337.1"/>
    <property type="molecule type" value="Genomic_DNA"/>
</dbReference>
<reference evidence="2 3" key="1">
    <citation type="submission" date="2016-02" db="EMBL/GenBank/DDBJ databases">
        <title>Biosynthesis of antibiotic leucinostatins and their inhibition on Phytophthora in bio-control Purpureocillium lilacinum.</title>
        <authorList>
            <person name="Wang G."/>
            <person name="Liu Z."/>
            <person name="Lin R."/>
            <person name="Li E."/>
            <person name="Mao Z."/>
            <person name="Ling J."/>
            <person name="Yin W."/>
            <person name="Xie B."/>
        </authorList>
    </citation>
    <scope>NUCLEOTIDE SEQUENCE [LARGE SCALE GENOMIC DNA]</scope>
    <source>
        <strain evidence="2">PLFJ-1</strain>
    </source>
</reference>
<protein>
    <submittedName>
        <fullName evidence="2">Uncharacterized protein</fullName>
    </submittedName>
</protein>
<gene>
    <name evidence="2" type="ORF">VFPFJ_05746</name>
</gene>
<organism evidence="2 3">
    <name type="scientific">Purpureocillium lilacinum</name>
    <name type="common">Paecilomyces lilacinus</name>
    <dbReference type="NCBI Taxonomy" id="33203"/>
    <lineage>
        <taxon>Eukaryota</taxon>
        <taxon>Fungi</taxon>
        <taxon>Dikarya</taxon>
        <taxon>Ascomycota</taxon>
        <taxon>Pezizomycotina</taxon>
        <taxon>Sordariomycetes</taxon>
        <taxon>Hypocreomycetidae</taxon>
        <taxon>Hypocreales</taxon>
        <taxon>Ophiocordycipitaceae</taxon>
        <taxon>Purpureocillium</taxon>
    </lineage>
</organism>
<evidence type="ECO:0000313" key="2">
    <source>
        <dbReference type="EMBL" id="OAQ89337.1"/>
    </source>
</evidence>